<dbReference type="PROSITE" id="PS51096">
    <property type="entry name" value="PTS_EIIA_TYPE_4"/>
    <property type="match status" value="1"/>
</dbReference>
<dbReference type="GO" id="GO:0016740">
    <property type="term" value="F:transferase activity"/>
    <property type="evidence" value="ECO:0007669"/>
    <property type="project" value="UniProtKB-KW"/>
</dbReference>
<evidence type="ECO:0000256" key="2">
    <source>
        <dbReference type="SAM" id="MobiDB-lite"/>
    </source>
</evidence>
<dbReference type="InterPro" id="IPR004701">
    <property type="entry name" value="PTS_EIIA_man-typ"/>
</dbReference>
<dbReference type="PANTHER" id="PTHR33799">
    <property type="entry name" value="PTS PERMEASE-RELATED-RELATED"/>
    <property type="match status" value="1"/>
</dbReference>
<evidence type="ECO:0000313" key="5">
    <source>
        <dbReference type="Proteomes" id="UP000315736"/>
    </source>
</evidence>
<protein>
    <submittedName>
        <fullName evidence="4">EIIA-man: PTS system, mannose/fructose/sorbose family, IIA component</fullName>
    </submittedName>
</protein>
<evidence type="ECO:0000313" key="4">
    <source>
        <dbReference type="EMBL" id="TSE19396.1"/>
    </source>
</evidence>
<sequence>MQGIVNGILVIAHAPLASALRQCVLHVFPEAQCVIDALDVPPDQPPEVTLAQARARLAARGGGDMLVLTDLIGATPCNVAAQLGDGVHTFVVTGVNLPMLLRAFTYRHEPIASLAARATAGGAQGVMPLKPATPCPPGLVPPSPAHDP</sequence>
<proteinExistence type="predicted"/>
<dbReference type="AlphaFoldDB" id="A0A554W747"/>
<evidence type="ECO:0000259" key="3">
    <source>
        <dbReference type="PROSITE" id="PS51096"/>
    </source>
</evidence>
<dbReference type="Gene3D" id="3.40.50.510">
    <property type="entry name" value="Phosphotransferase system, mannose-type IIA component"/>
    <property type="match status" value="1"/>
</dbReference>
<dbReference type="Pfam" id="PF03610">
    <property type="entry name" value="EIIA-man"/>
    <property type="match status" value="1"/>
</dbReference>
<feature type="region of interest" description="Disordered" evidence="2">
    <location>
        <begin position="127"/>
        <end position="148"/>
    </location>
</feature>
<reference evidence="4 5" key="1">
    <citation type="submission" date="2019-07" db="EMBL/GenBank/DDBJ databases">
        <title>Tepidimonas alkaliphilus YIM 72238 draft genome.</title>
        <authorList>
            <person name="Da Costa M.S."/>
            <person name="Froufe H.J.C."/>
            <person name="Egas C."/>
            <person name="Albuquerque L."/>
        </authorList>
    </citation>
    <scope>NUCLEOTIDE SEQUENCE [LARGE SCALE GENOMIC DNA]</scope>
    <source>
        <strain evidence="4 5">YIM 72238</strain>
    </source>
</reference>
<dbReference type="PANTHER" id="PTHR33799:SF1">
    <property type="entry name" value="PTS SYSTEM MANNOSE-SPECIFIC EIIAB COMPONENT-RELATED"/>
    <property type="match status" value="1"/>
</dbReference>
<dbReference type="Proteomes" id="UP000315736">
    <property type="component" value="Unassembled WGS sequence"/>
</dbReference>
<comment type="caution">
    <text evidence="4">The sequence shown here is derived from an EMBL/GenBank/DDBJ whole genome shotgun (WGS) entry which is preliminary data.</text>
</comment>
<keyword evidence="5" id="KW-1185">Reference proteome</keyword>
<dbReference type="GO" id="GO:0016020">
    <property type="term" value="C:membrane"/>
    <property type="evidence" value="ECO:0007669"/>
    <property type="project" value="InterPro"/>
</dbReference>
<name>A0A554W747_9BURK</name>
<dbReference type="SUPFAM" id="SSF53062">
    <property type="entry name" value="PTS system fructose IIA component-like"/>
    <property type="match status" value="1"/>
</dbReference>
<dbReference type="RefSeq" id="WP_425472648.1">
    <property type="nucleotide sequence ID" value="NZ_VJNB01000007.1"/>
</dbReference>
<gene>
    <name evidence="4" type="ORF">Talka_01485</name>
</gene>
<organism evidence="4 5">
    <name type="scientific">Tepidimonas alkaliphilus</name>
    <dbReference type="NCBI Taxonomy" id="2588942"/>
    <lineage>
        <taxon>Bacteria</taxon>
        <taxon>Pseudomonadati</taxon>
        <taxon>Pseudomonadota</taxon>
        <taxon>Betaproteobacteria</taxon>
        <taxon>Burkholderiales</taxon>
        <taxon>Tepidimonas</taxon>
    </lineage>
</organism>
<feature type="domain" description="PTS EIIA type-4" evidence="3">
    <location>
        <begin position="5"/>
        <end position="126"/>
    </location>
</feature>
<dbReference type="GO" id="GO:0009401">
    <property type="term" value="P:phosphoenolpyruvate-dependent sugar phosphotransferase system"/>
    <property type="evidence" value="ECO:0007669"/>
    <property type="project" value="InterPro"/>
</dbReference>
<dbReference type="InterPro" id="IPR036662">
    <property type="entry name" value="PTS_EIIA_man-typ_sf"/>
</dbReference>
<keyword evidence="1" id="KW-0808">Transferase</keyword>
<evidence type="ECO:0000256" key="1">
    <source>
        <dbReference type="ARBA" id="ARBA00022679"/>
    </source>
</evidence>
<dbReference type="InterPro" id="IPR051471">
    <property type="entry name" value="Bacterial_PTS_sugar_comp"/>
</dbReference>
<feature type="compositionally biased region" description="Pro residues" evidence="2">
    <location>
        <begin position="131"/>
        <end position="148"/>
    </location>
</feature>
<dbReference type="EMBL" id="VJNB01000007">
    <property type="protein sequence ID" value="TSE19396.1"/>
    <property type="molecule type" value="Genomic_DNA"/>
</dbReference>
<accession>A0A554W747</accession>